<dbReference type="InterPro" id="IPR016040">
    <property type="entry name" value="NAD(P)-bd_dom"/>
</dbReference>
<dbReference type="EMBL" id="BAAARV010000023">
    <property type="protein sequence ID" value="GAA2343524.1"/>
    <property type="molecule type" value="Genomic_DNA"/>
</dbReference>
<reference evidence="2 3" key="1">
    <citation type="journal article" date="2019" name="Int. J. Syst. Evol. Microbiol.">
        <title>The Global Catalogue of Microorganisms (GCM) 10K type strain sequencing project: providing services to taxonomists for standard genome sequencing and annotation.</title>
        <authorList>
            <consortium name="The Broad Institute Genomics Platform"/>
            <consortium name="The Broad Institute Genome Sequencing Center for Infectious Disease"/>
            <person name="Wu L."/>
            <person name="Ma J."/>
        </authorList>
    </citation>
    <scope>NUCLEOTIDE SEQUENCE [LARGE SCALE GENOMIC DNA]</scope>
    <source>
        <strain evidence="2 3">JCM 3272</strain>
    </source>
</reference>
<name>A0ABN3G4X2_9ACTN</name>
<accession>A0ABN3G4X2</accession>
<protein>
    <submittedName>
        <fullName evidence="2">SDR family oxidoreductase</fullName>
    </submittedName>
</protein>
<evidence type="ECO:0000313" key="3">
    <source>
        <dbReference type="Proteomes" id="UP001501444"/>
    </source>
</evidence>
<dbReference type="InterPro" id="IPR052718">
    <property type="entry name" value="NmrA-type_oxidoreductase"/>
</dbReference>
<comment type="caution">
    <text evidence="2">The sequence shown here is derived from an EMBL/GenBank/DDBJ whole genome shotgun (WGS) entry which is preliminary data.</text>
</comment>
<dbReference type="InterPro" id="IPR036291">
    <property type="entry name" value="NAD(P)-bd_dom_sf"/>
</dbReference>
<evidence type="ECO:0000259" key="1">
    <source>
        <dbReference type="Pfam" id="PF13460"/>
    </source>
</evidence>
<dbReference type="PANTHER" id="PTHR47129:SF1">
    <property type="entry name" value="NMRA-LIKE DOMAIN-CONTAINING PROTEIN"/>
    <property type="match status" value="1"/>
</dbReference>
<dbReference type="Gene3D" id="3.40.50.720">
    <property type="entry name" value="NAD(P)-binding Rossmann-like Domain"/>
    <property type="match status" value="1"/>
</dbReference>
<dbReference type="SUPFAM" id="SSF51735">
    <property type="entry name" value="NAD(P)-binding Rossmann-fold domains"/>
    <property type="match status" value="1"/>
</dbReference>
<dbReference type="RefSeq" id="WP_344612820.1">
    <property type="nucleotide sequence ID" value="NZ_BAAARV010000023.1"/>
</dbReference>
<organism evidence="2 3">
    <name type="scientific">Dactylosporangium salmoneum</name>
    <dbReference type="NCBI Taxonomy" id="53361"/>
    <lineage>
        <taxon>Bacteria</taxon>
        <taxon>Bacillati</taxon>
        <taxon>Actinomycetota</taxon>
        <taxon>Actinomycetes</taxon>
        <taxon>Micromonosporales</taxon>
        <taxon>Micromonosporaceae</taxon>
        <taxon>Dactylosporangium</taxon>
    </lineage>
</organism>
<dbReference type="Proteomes" id="UP001501444">
    <property type="component" value="Unassembled WGS sequence"/>
</dbReference>
<proteinExistence type="predicted"/>
<keyword evidence="3" id="KW-1185">Reference proteome</keyword>
<dbReference type="Gene3D" id="3.90.25.10">
    <property type="entry name" value="UDP-galactose 4-epimerase, domain 1"/>
    <property type="match status" value="1"/>
</dbReference>
<gene>
    <name evidence="2" type="ORF">GCM10010170_028490</name>
</gene>
<dbReference type="Pfam" id="PF13460">
    <property type="entry name" value="NAD_binding_10"/>
    <property type="match status" value="1"/>
</dbReference>
<sequence length="282" mass="29717">MIIVTGANGPFGRLVAEHLARLVPAGDIAVSVRDAGKAEPPAGVQVRTADFGAPESLPKAFEGAGTVFVNATYYGTPPEVRAGHMRSALDAAVAAGARRIVVTSWADAGRSTIPSTLDFARTERLVEELPVDWTIVRVGYGLAAALARDVIAGRRDGVLTAPAGNAALAVGATADQAEAVARILTTKHDKMRYDLTGPDTVGWDELAAMAGVEYRPEPEAAYRARCLRAGFPERAADQLLDLYAAIRSGWAGTPTGDLERLLGRHPVLARAAVREAVDGWAW</sequence>
<feature type="domain" description="NAD(P)-binding" evidence="1">
    <location>
        <begin position="6"/>
        <end position="140"/>
    </location>
</feature>
<dbReference type="PANTHER" id="PTHR47129">
    <property type="entry name" value="QUINONE OXIDOREDUCTASE 2"/>
    <property type="match status" value="1"/>
</dbReference>
<evidence type="ECO:0000313" key="2">
    <source>
        <dbReference type="EMBL" id="GAA2343524.1"/>
    </source>
</evidence>